<dbReference type="PANTHER" id="PTHR33164">
    <property type="entry name" value="TRANSCRIPTIONAL REGULATOR, MARR FAMILY"/>
    <property type="match status" value="1"/>
</dbReference>
<protein>
    <submittedName>
        <fullName evidence="2">MarR family transcriptional regulator</fullName>
    </submittedName>
</protein>
<organism evidence="2 3">
    <name type="scientific">Agromyces allii</name>
    <dbReference type="NCBI Taxonomy" id="393607"/>
    <lineage>
        <taxon>Bacteria</taxon>
        <taxon>Bacillati</taxon>
        <taxon>Actinomycetota</taxon>
        <taxon>Actinomycetes</taxon>
        <taxon>Micrococcales</taxon>
        <taxon>Microbacteriaceae</taxon>
        <taxon>Agromyces</taxon>
    </lineage>
</organism>
<dbReference type="InterPro" id="IPR000835">
    <property type="entry name" value="HTH_MarR-typ"/>
</dbReference>
<dbReference type="Proteomes" id="UP001499954">
    <property type="component" value="Unassembled WGS sequence"/>
</dbReference>
<dbReference type="InterPro" id="IPR036390">
    <property type="entry name" value="WH_DNA-bd_sf"/>
</dbReference>
<dbReference type="Pfam" id="PF01047">
    <property type="entry name" value="MarR"/>
    <property type="match status" value="1"/>
</dbReference>
<feature type="domain" description="HTH marR-type" evidence="1">
    <location>
        <begin position="11"/>
        <end position="147"/>
    </location>
</feature>
<dbReference type="RefSeq" id="WP_157415881.1">
    <property type="nucleotide sequence ID" value="NZ_BAAAMK010000009.1"/>
</dbReference>
<dbReference type="Gene3D" id="1.10.10.10">
    <property type="entry name" value="Winged helix-like DNA-binding domain superfamily/Winged helix DNA-binding domain"/>
    <property type="match status" value="1"/>
</dbReference>
<accession>A0ABN2R5K0</accession>
<dbReference type="InterPro" id="IPR039422">
    <property type="entry name" value="MarR/SlyA-like"/>
</dbReference>
<dbReference type="EMBL" id="BAAAMK010000009">
    <property type="protein sequence ID" value="GAA1963994.1"/>
    <property type="molecule type" value="Genomic_DNA"/>
</dbReference>
<dbReference type="PROSITE" id="PS50995">
    <property type="entry name" value="HTH_MARR_2"/>
    <property type="match status" value="1"/>
</dbReference>
<sequence length="180" mass="19051">MTSTQPFSPAEATAWARLVAVSELLPTMLDAQLLRDVELTHFEYLVLSVLAASPEQTSRMTRLASQTNATLPRLSHVARRLEQKGLLERFPCPQDKRATNARLTAAGSAVLEKAAPGHVATVRSNVLDALAPDELAQLAAISASILARLDPEGRMSATQCHAGLSEAAASDAKTTPDAAA</sequence>
<evidence type="ECO:0000313" key="3">
    <source>
        <dbReference type="Proteomes" id="UP001499954"/>
    </source>
</evidence>
<evidence type="ECO:0000313" key="2">
    <source>
        <dbReference type="EMBL" id="GAA1963994.1"/>
    </source>
</evidence>
<dbReference type="SUPFAM" id="SSF46785">
    <property type="entry name" value="Winged helix' DNA-binding domain"/>
    <property type="match status" value="1"/>
</dbReference>
<name>A0ABN2R5K0_9MICO</name>
<dbReference type="PRINTS" id="PR00598">
    <property type="entry name" value="HTHMARR"/>
</dbReference>
<comment type="caution">
    <text evidence="2">The sequence shown here is derived from an EMBL/GenBank/DDBJ whole genome shotgun (WGS) entry which is preliminary data.</text>
</comment>
<evidence type="ECO:0000259" key="1">
    <source>
        <dbReference type="PROSITE" id="PS50995"/>
    </source>
</evidence>
<keyword evidence="3" id="KW-1185">Reference proteome</keyword>
<gene>
    <name evidence="2" type="ORF">GCM10009717_33490</name>
</gene>
<dbReference type="PANTHER" id="PTHR33164:SF99">
    <property type="entry name" value="MARR FAMILY REGULATORY PROTEIN"/>
    <property type="match status" value="1"/>
</dbReference>
<dbReference type="SMART" id="SM00347">
    <property type="entry name" value="HTH_MARR"/>
    <property type="match status" value="1"/>
</dbReference>
<dbReference type="InterPro" id="IPR036388">
    <property type="entry name" value="WH-like_DNA-bd_sf"/>
</dbReference>
<proteinExistence type="predicted"/>
<reference evidence="2 3" key="1">
    <citation type="journal article" date="2019" name="Int. J. Syst. Evol. Microbiol.">
        <title>The Global Catalogue of Microorganisms (GCM) 10K type strain sequencing project: providing services to taxonomists for standard genome sequencing and annotation.</title>
        <authorList>
            <consortium name="The Broad Institute Genomics Platform"/>
            <consortium name="The Broad Institute Genome Sequencing Center for Infectious Disease"/>
            <person name="Wu L."/>
            <person name="Ma J."/>
        </authorList>
    </citation>
    <scope>NUCLEOTIDE SEQUENCE [LARGE SCALE GENOMIC DNA]</scope>
    <source>
        <strain evidence="2 3">JCM 13584</strain>
    </source>
</reference>